<evidence type="ECO:0000259" key="12">
    <source>
        <dbReference type="Pfam" id="PF01514"/>
    </source>
</evidence>
<dbReference type="Pfam" id="PF01514">
    <property type="entry name" value="YscJ_FliF"/>
    <property type="match status" value="1"/>
</dbReference>
<evidence type="ECO:0000256" key="2">
    <source>
        <dbReference type="ARBA" id="ARBA00004651"/>
    </source>
</evidence>
<dbReference type="RefSeq" id="WP_186347599.1">
    <property type="nucleotide sequence ID" value="NZ_BMMR01000005.1"/>
</dbReference>
<comment type="similarity">
    <text evidence="3 9">Belongs to the FliF family.</text>
</comment>
<gene>
    <name evidence="14" type="primary">fliF</name>
    <name evidence="14" type="ORF">H7344_19215</name>
</gene>
<feature type="transmembrane region" description="Helical" evidence="11">
    <location>
        <begin position="25"/>
        <end position="46"/>
    </location>
</feature>
<dbReference type="InterPro" id="IPR006182">
    <property type="entry name" value="FliF_N_dom"/>
</dbReference>
<comment type="subcellular location">
    <subcellularLocation>
        <location evidence="1 9">Bacterial flagellum basal body</location>
    </subcellularLocation>
    <subcellularLocation>
        <location evidence="2">Cell membrane</location>
        <topology evidence="2">Multi-pass membrane protein</topology>
    </subcellularLocation>
</comment>
<dbReference type="PANTHER" id="PTHR30046:SF0">
    <property type="entry name" value="FLAGELLAR M-RING PROTEIN"/>
    <property type="match status" value="1"/>
</dbReference>
<keyword evidence="4" id="KW-1003">Cell membrane</keyword>
<feature type="compositionally biased region" description="Low complexity" evidence="10">
    <location>
        <begin position="300"/>
        <end position="315"/>
    </location>
</feature>
<feature type="domain" description="Flagellar M-ring N-terminal" evidence="12">
    <location>
        <begin position="46"/>
        <end position="220"/>
    </location>
</feature>
<keyword evidence="5 11" id="KW-0812">Transmembrane</keyword>
<dbReference type="Pfam" id="PF08345">
    <property type="entry name" value="YscJ_FliF_C"/>
    <property type="match status" value="1"/>
</dbReference>
<protein>
    <recommendedName>
        <fullName evidence="9">Flagellar M-ring protein</fullName>
    </recommendedName>
</protein>
<evidence type="ECO:0000256" key="3">
    <source>
        <dbReference type="ARBA" id="ARBA00007971"/>
    </source>
</evidence>
<dbReference type="Proteomes" id="UP000604001">
    <property type="component" value="Unassembled WGS sequence"/>
</dbReference>
<feature type="region of interest" description="Disordered" evidence="10">
    <location>
        <begin position="282"/>
        <end position="354"/>
    </location>
</feature>
<evidence type="ECO:0000256" key="6">
    <source>
        <dbReference type="ARBA" id="ARBA00022989"/>
    </source>
</evidence>
<dbReference type="Gene3D" id="3.30.300.30">
    <property type="match status" value="1"/>
</dbReference>
<dbReference type="InterPro" id="IPR000067">
    <property type="entry name" value="FlgMring_FliF"/>
</dbReference>
<evidence type="ECO:0000256" key="7">
    <source>
        <dbReference type="ARBA" id="ARBA00023136"/>
    </source>
</evidence>
<dbReference type="NCBIfam" id="TIGR00206">
    <property type="entry name" value="fliF"/>
    <property type="match status" value="1"/>
</dbReference>
<dbReference type="InterPro" id="IPR045851">
    <property type="entry name" value="AMP-bd_C_sf"/>
</dbReference>
<keyword evidence="14" id="KW-0966">Cell projection</keyword>
<feature type="domain" description="Flagellar M-ring C-terminal" evidence="13">
    <location>
        <begin position="252"/>
        <end position="403"/>
    </location>
</feature>
<evidence type="ECO:0000256" key="8">
    <source>
        <dbReference type="ARBA" id="ARBA00023143"/>
    </source>
</evidence>
<organism evidence="14 15">
    <name type="scientific">Nocardioides deserti</name>
    <dbReference type="NCBI Taxonomy" id="1588644"/>
    <lineage>
        <taxon>Bacteria</taxon>
        <taxon>Bacillati</taxon>
        <taxon>Actinomycetota</taxon>
        <taxon>Actinomycetes</taxon>
        <taxon>Propionibacteriales</taxon>
        <taxon>Nocardioidaceae</taxon>
        <taxon>Nocardioides</taxon>
    </lineage>
</organism>
<comment type="caution">
    <text evidence="14">The sequence shown here is derived from an EMBL/GenBank/DDBJ whole genome shotgun (WGS) entry which is preliminary data.</text>
</comment>
<proteinExistence type="inferred from homology"/>
<evidence type="ECO:0000256" key="4">
    <source>
        <dbReference type="ARBA" id="ARBA00022475"/>
    </source>
</evidence>
<dbReference type="InterPro" id="IPR043427">
    <property type="entry name" value="YscJ/FliF"/>
</dbReference>
<keyword evidence="8 9" id="KW-0975">Bacterial flagellum</keyword>
<feature type="compositionally biased region" description="Polar residues" evidence="10">
    <location>
        <begin position="331"/>
        <end position="344"/>
    </location>
</feature>
<reference evidence="14 15" key="1">
    <citation type="submission" date="2020-08" db="EMBL/GenBank/DDBJ databases">
        <title>novel species in genus Nocardioides.</title>
        <authorList>
            <person name="Zhang G."/>
        </authorList>
    </citation>
    <scope>NUCLEOTIDE SEQUENCE [LARGE SCALE GENOMIC DNA]</scope>
    <source>
        <strain evidence="14 15">SC8A-24</strain>
    </source>
</reference>
<evidence type="ECO:0000256" key="10">
    <source>
        <dbReference type="SAM" id="MobiDB-lite"/>
    </source>
</evidence>
<evidence type="ECO:0000256" key="9">
    <source>
        <dbReference type="PIRNR" id="PIRNR004862"/>
    </source>
</evidence>
<dbReference type="PRINTS" id="PR01009">
    <property type="entry name" value="FLGMRINGFLIF"/>
</dbReference>
<name>A0ABR6UEM9_9ACTN</name>
<accession>A0ABR6UEM9</accession>
<dbReference type="PIRSF" id="PIRSF004862">
    <property type="entry name" value="FliF"/>
    <property type="match status" value="1"/>
</dbReference>
<evidence type="ECO:0000259" key="13">
    <source>
        <dbReference type="Pfam" id="PF08345"/>
    </source>
</evidence>
<dbReference type="InterPro" id="IPR013556">
    <property type="entry name" value="Flag_M-ring_C"/>
</dbReference>
<evidence type="ECO:0000313" key="15">
    <source>
        <dbReference type="Proteomes" id="UP000604001"/>
    </source>
</evidence>
<keyword evidence="15" id="KW-1185">Reference proteome</keyword>
<keyword evidence="14" id="KW-0969">Cilium</keyword>
<evidence type="ECO:0000313" key="14">
    <source>
        <dbReference type="EMBL" id="MBC2962424.1"/>
    </source>
</evidence>
<comment type="function">
    <text evidence="9">The M ring may be actively involved in energy transduction.</text>
</comment>
<keyword evidence="6 11" id="KW-1133">Transmembrane helix</keyword>
<keyword evidence="14" id="KW-0282">Flagellum</keyword>
<feature type="transmembrane region" description="Helical" evidence="11">
    <location>
        <begin position="430"/>
        <end position="449"/>
    </location>
</feature>
<sequence>MKQNVTRALQRARDGFVSFTTGQKVVAVIGTVAVLLGAFMAFQWAARPSMAPLFSDLSSSDASAVVEQLEAQGTPYELAGDGTTIMVPRDVVRATRIDLSGEGLPSGSGGGYSLLDDQGLTTSDFQERTGYKRAMEGELASTIEAIDGVDTAVVHLAIPEKEVFQEETVPTTASVLVDTRTGSSLEPGQVQAVVNLVASSIDGLEPDQVTVADATGRVLSSPGGVAGADGTARTQLVADIQEEYRTRLQSMLDRVVGPGNSTVQVSAELDFDRSVSETVEYEAAEDAVPMSSSESSETYDGAAADGPAGVVGPDGQMEAGAGAGAGGAGSYSKSETTRDNAVNSRSERRESTPGAIEKLSVGVVLDSLSAQQASEAEIRDLVTATAGISRRRGDTISVEMLPFDRSAEEAAAAALAEAEDEEAAAARNRMLRNVGIGVVVVAALVLLAFRSRRRAQRREQETTYIVEQLRERRQAQAALEPSPALLALEESEATRADDLRDELTELIERQPDDVAALLRGWLAERA</sequence>
<evidence type="ECO:0000256" key="11">
    <source>
        <dbReference type="SAM" id="Phobius"/>
    </source>
</evidence>
<dbReference type="PANTHER" id="PTHR30046">
    <property type="entry name" value="FLAGELLAR M-RING PROTEIN"/>
    <property type="match status" value="1"/>
</dbReference>
<evidence type="ECO:0000256" key="5">
    <source>
        <dbReference type="ARBA" id="ARBA00022692"/>
    </source>
</evidence>
<evidence type="ECO:0000256" key="1">
    <source>
        <dbReference type="ARBA" id="ARBA00004117"/>
    </source>
</evidence>
<dbReference type="EMBL" id="JACMYC010000021">
    <property type="protein sequence ID" value="MBC2962424.1"/>
    <property type="molecule type" value="Genomic_DNA"/>
</dbReference>
<keyword evidence="7 11" id="KW-0472">Membrane</keyword>